<dbReference type="AlphaFoldDB" id="A0A7H1ML40"/>
<gene>
    <name evidence="2" type="ORF">FY536_02320</name>
</gene>
<feature type="domain" description="SseB protein N-terminal" evidence="1">
    <location>
        <begin position="11"/>
        <end position="130"/>
    </location>
</feature>
<keyword evidence="3" id="KW-1185">Reference proteome</keyword>
<dbReference type="Pfam" id="PF07179">
    <property type="entry name" value="SseB"/>
    <property type="match status" value="1"/>
</dbReference>
<dbReference type="Proteomes" id="UP000516446">
    <property type="component" value="Chromosome"/>
</dbReference>
<reference evidence="2 3" key="1">
    <citation type="submission" date="2019-08" db="EMBL/GenBank/DDBJ databases">
        <authorList>
            <person name="Chang H.C."/>
            <person name="Mun S.Y."/>
        </authorList>
    </citation>
    <scope>NUCLEOTIDE SEQUENCE [LARGE SCALE GENOMIC DNA]</scope>
    <source>
        <strain evidence="2 3">SK</strain>
    </source>
</reference>
<accession>A0A7H1ML40</accession>
<proteinExistence type="predicted"/>
<dbReference type="EMBL" id="CP043431">
    <property type="protein sequence ID" value="QNT64176.1"/>
    <property type="molecule type" value="Genomic_DNA"/>
</dbReference>
<name>A0A7H1ML40_9LACO</name>
<dbReference type="RefSeq" id="WP_006845895.1">
    <property type="nucleotide sequence ID" value="NZ_CP026847.1"/>
</dbReference>
<organism evidence="2 3">
    <name type="scientific">Weissella koreensis</name>
    <dbReference type="NCBI Taxonomy" id="165096"/>
    <lineage>
        <taxon>Bacteria</taxon>
        <taxon>Bacillati</taxon>
        <taxon>Bacillota</taxon>
        <taxon>Bacilli</taxon>
        <taxon>Lactobacillales</taxon>
        <taxon>Lactobacillaceae</taxon>
        <taxon>Weissella</taxon>
    </lineage>
</organism>
<sequence>MTVINIDNTVLKEDLANFKAVQNEELQTKFELALLNANFLVPVQVPEDLVPDAEGNLNVSAGQQLAFVTLIGPDESNFLPIFTDNENYQSNPEDWGQNIMVVEFPFVQFIEMFKQDENLQNLIMNPFIPEETLQIGRDNVEYLMQNYDYQGEPQKVDGNETENETDQSIEIRVPDEIPTKLQANLMGLADDTNGAVSEMYLLWMQGAGGQQGRFLLILDGDDEQLNSQIDNFRAIFPETMGEEMMGEVVLKQEIAGLDLSEFQAFYQYQM</sequence>
<evidence type="ECO:0000259" key="1">
    <source>
        <dbReference type="Pfam" id="PF07179"/>
    </source>
</evidence>
<evidence type="ECO:0000313" key="3">
    <source>
        <dbReference type="Proteomes" id="UP000516446"/>
    </source>
</evidence>
<evidence type="ECO:0000313" key="2">
    <source>
        <dbReference type="EMBL" id="QNT64176.1"/>
    </source>
</evidence>
<protein>
    <submittedName>
        <fullName evidence="2">SseB family protein</fullName>
    </submittedName>
</protein>
<dbReference type="InterPro" id="IPR009839">
    <property type="entry name" value="SseB_N"/>
</dbReference>